<dbReference type="InterPro" id="IPR037528">
    <property type="entry name" value="ArgB"/>
</dbReference>
<dbReference type="PANTHER" id="PTHR23342:SF0">
    <property type="entry name" value="N-ACETYLGLUTAMATE SYNTHASE, MITOCHONDRIAL"/>
    <property type="match status" value="1"/>
</dbReference>
<dbReference type="InterPro" id="IPR041727">
    <property type="entry name" value="NAGK-C"/>
</dbReference>
<dbReference type="InterPro" id="IPR036393">
    <property type="entry name" value="AceGlu_kinase-like_sf"/>
</dbReference>
<dbReference type="PIRSF" id="PIRSF000728">
    <property type="entry name" value="NAGK"/>
    <property type="match status" value="1"/>
</dbReference>
<comment type="pathway">
    <text evidence="1 9">Amino-acid biosynthesis; L-arginine biosynthesis; N(2)-acetyl-L-ornithine from L-glutamate: step 2/4.</text>
</comment>
<keyword evidence="12" id="KW-1185">Reference proteome</keyword>
<dbReference type="InterPro" id="IPR001057">
    <property type="entry name" value="Glu/AcGlu_kinase"/>
</dbReference>
<proteinExistence type="inferred from homology"/>
<protein>
    <recommendedName>
        <fullName evidence="9">Acetylglutamate kinase</fullName>
        <ecNumber evidence="9">2.7.2.8</ecNumber>
    </recommendedName>
    <alternativeName>
        <fullName evidence="9">N-acetyl-L-glutamate 5-phosphotransferase</fullName>
    </alternativeName>
    <alternativeName>
        <fullName evidence="9">NAG kinase</fullName>
        <shortName evidence="9">NAGK</shortName>
    </alternativeName>
</protein>
<dbReference type="HAMAP" id="MF_00082">
    <property type="entry name" value="ArgB"/>
    <property type="match status" value="1"/>
</dbReference>
<dbReference type="UniPathway" id="UPA00068">
    <property type="reaction ID" value="UER00107"/>
</dbReference>
<feature type="site" description="Transition state stabilizer" evidence="9">
    <location>
        <position position="241"/>
    </location>
</feature>
<keyword evidence="5 9" id="KW-0547">Nucleotide-binding</keyword>
<organism evidence="11 12">
    <name type="scientific">Prosthecobacter dejongeii</name>
    <dbReference type="NCBI Taxonomy" id="48465"/>
    <lineage>
        <taxon>Bacteria</taxon>
        <taxon>Pseudomonadati</taxon>
        <taxon>Verrucomicrobiota</taxon>
        <taxon>Verrucomicrobiia</taxon>
        <taxon>Verrucomicrobiales</taxon>
        <taxon>Verrucomicrobiaceae</taxon>
        <taxon>Prosthecobacter</taxon>
    </lineage>
</organism>
<keyword evidence="4 9" id="KW-0808">Transferase</keyword>
<feature type="binding site" evidence="9">
    <location>
        <position position="87"/>
    </location>
    <ligand>
        <name>substrate</name>
    </ligand>
</feature>
<evidence type="ECO:0000256" key="9">
    <source>
        <dbReference type="HAMAP-Rule" id="MF_00082"/>
    </source>
</evidence>
<dbReference type="AlphaFoldDB" id="A0A7W7YPX1"/>
<keyword evidence="9" id="KW-0963">Cytoplasm</keyword>
<feature type="domain" description="Aspartate/glutamate/uridylate kinase" evidence="10">
    <location>
        <begin position="27"/>
        <end position="260"/>
    </location>
</feature>
<evidence type="ECO:0000256" key="3">
    <source>
        <dbReference type="ARBA" id="ARBA00022605"/>
    </source>
</evidence>
<comment type="subcellular location">
    <subcellularLocation>
        <location evidence="9">Cytoplasm</location>
    </subcellularLocation>
</comment>
<dbReference type="SUPFAM" id="SSF53633">
    <property type="entry name" value="Carbamate kinase-like"/>
    <property type="match status" value="1"/>
</dbReference>
<evidence type="ECO:0000259" key="10">
    <source>
        <dbReference type="Pfam" id="PF00696"/>
    </source>
</evidence>
<dbReference type="GO" id="GO:0005737">
    <property type="term" value="C:cytoplasm"/>
    <property type="evidence" value="ECO:0007669"/>
    <property type="project" value="UniProtKB-SubCell"/>
</dbReference>
<dbReference type="GO" id="GO:0042450">
    <property type="term" value="P:L-arginine biosynthetic process via ornithine"/>
    <property type="evidence" value="ECO:0007669"/>
    <property type="project" value="UniProtKB-UniRule"/>
</dbReference>
<evidence type="ECO:0000313" key="12">
    <source>
        <dbReference type="Proteomes" id="UP000534294"/>
    </source>
</evidence>
<dbReference type="FunFam" id="3.40.1160.10:FF:000004">
    <property type="entry name" value="Acetylglutamate kinase"/>
    <property type="match status" value="1"/>
</dbReference>
<dbReference type="InterPro" id="IPR001048">
    <property type="entry name" value="Asp/Glu/Uridylate_kinase"/>
</dbReference>
<evidence type="ECO:0000256" key="8">
    <source>
        <dbReference type="ARBA" id="ARBA00048141"/>
    </source>
</evidence>
<dbReference type="GO" id="GO:0003991">
    <property type="term" value="F:acetylglutamate kinase activity"/>
    <property type="evidence" value="ECO:0007669"/>
    <property type="project" value="UniProtKB-UniRule"/>
</dbReference>
<comment type="function">
    <text evidence="9">Catalyzes the ATP-dependent phosphorylation of N-acetyl-L-glutamate.</text>
</comment>
<accession>A0A7W7YPX1</accession>
<name>A0A7W7YPX1_9BACT</name>
<feature type="site" description="Transition state stabilizer" evidence="9">
    <location>
        <position position="30"/>
    </location>
</feature>
<dbReference type="PANTHER" id="PTHR23342">
    <property type="entry name" value="N-ACETYLGLUTAMATE SYNTHASE"/>
    <property type="match status" value="1"/>
</dbReference>
<comment type="similarity">
    <text evidence="9">Belongs to the acetylglutamate kinase family. ArgB subfamily.</text>
</comment>
<dbReference type="GO" id="GO:0005524">
    <property type="term" value="F:ATP binding"/>
    <property type="evidence" value="ECO:0007669"/>
    <property type="project" value="UniProtKB-UniRule"/>
</dbReference>
<feature type="binding site" evidence="9">
    <location>
        <position position="178"/>
    </location>
    <ligand>
        <name>substrate</name>
    </ligand>
</feature>
<reference evidence="11 12" key="1">
    <citation type="submission" date="2020-08" db="EMBL/GenBank/DDBJ databases">
        <title>Genomic Encyclopedia of Type Strains, Phase IV (KMG-IV): sequencing the most valuable type-strain genomes for metagenomic binning, comparative biology and taxonomic classification.</title>
        <authorList>
            <person name="Goeker M."/>
        </authorList>
    </citation>
    <scope>NUCLEOTIDE SEQUENCE [LARGE SCALE GENOMIC DNA]</scope>
    <source>
        <strain evidence="11 12">DSM 12251</strain>
    </source>
</reference>
<evidence type="ECO:0000256" key="6">
    <source>
        <dbReference type="ARBA" id="ARBA00022777"/>
    </source>
</evidence>
<evidence type="ECO:0000256" key="7">
    <source>
        <dbReference type="ARBA" id="ARBA00022840"/>
    </source>
</evidence>
<evidence type="ECO:0000313" key="11">
    <source>
        <dbReference type="EMBL" id="MBB5040079.1"/>
    </source>
</evidence>
<comment type="catalytic activity">
    <reaction evidence="8 9">
        <text>N-acetyl-L-glutamate + ATP = N-acetyl-L-glutamyl 5-phosphate + ADP</text>
        <dbReference type="Rhea" id="RHEA:14629"/>
        <dbReference type="ChEBI" id="CHEBI:30616"/>
        <dbReference type="ChEBI" id="CHEBI:44337"/>
        <dbReference type="ChEBI" id="CHEBI:57936"/>
        <dbReference type="ChEBI" id="CHEBI:456216"/>
        <dbReference type="EC" id="2.7.2.8"/>
    </reaction>
</comment>
<sequence>MNEPQIQKADVLLEALPYMQGFRGCTFLIKVGGSAMEDPAVVDTFLKDVVFLEAVGINPVIVHGGGKAISKAMKDSGLEAKFINGMRVTDEETIKIVEQTLARVINPEIVNKINAFGGKAVGVPGTEVFTGEKMKGDLGWVGEVNDCKLGLIQAAVAGEFVPVVSPVARELASGKTLNVNADLAACALATRLKATKLIFLSDVRGVMRDPKDDDTLIPSLDPAGIENLKKEGIISGGMIPKVDSSLESLRGGVGKVHLIDGRIPHALILEIFTDVGIGTEIHL</sequence>
<keyword evidence="3 9" id="KW-0028">Amino-acid biosynthesis</keyword>
<comment type="caution">
    <text evidence="11">The sequence shown here is derived from an EMBL/GenBank/DDBJ whole genome shotgun (WGS) entry which is preliminary data.</text>
</comment>
<dbReference type="CDD" id="cd04250">
    <property type="entry name" value="AAK_NAGK-C"/>
    <property type="match status" value="1"/>
</dbReference>
<evidence type="ECO:0000256" key="1">
    <source>
        <dbReference type="ARBA" id="ARBA00004828"/>
    </source>
</evidence>
<dbReference type="EC" id="2.7.2.8" evidence="9"/>
<evidence type="ECO:0000256" key="5">
    <source>
        <dbReference type="ARBA" id="ARBA00022741"/>
    </source>
</evidence>
<dbReference type="Gene3D" id="3.40.1160.10">
    <property type="entry name" value="Acetylglutamate kinase-like"/>
    <property type="match status" value="1"/>
</dbReference>
<dbReference type="Proteomes" id="UP000534294">
    <property type="component" value="Unassembled WGS sequence"/>
</dbReference>
<keyword evidence="6 9" id="KW-0418">Kinase</keyword>
<evidence type="ECO:0000256" key="4">
    <source>
        <dbReference type="ARBA" id="ARBA00022679"/>
    </source>
</evidence>
<dbReference type="EMBL" id="JACHIF010000011">
    <property type="protein sequence ID" value="MBB5040079.1"/>
    <property type="molecule type" value="Genomic_DNA"/>
</dbReference>
<gene>
    <name evidence="9" type="primary">argB</name>
    <name evidence="11" type="ORF">HNQ64_004358</name>
</gene>
<feature type="binding site" evidence="9">
    <location>
        <begin position="65"/>
        <end position="66"/>
    </location>
    <ligand>
        <name>substrate</name>
    </ligand>
</feature>
<dbReference type="InterPro" id="IPR004662">
    <property type="entry name" value="AcgluKinase_fam"/>
</dbReference>
<keyword evidence="2 9" id="KW-0055">Arginine biosynthesis</keyword>
<evidence type="ECO:0000256" key="2">
    <source>
        <dbReference type="ARBA" id="ARBA00022571"/>
    </source>
</evidence>
<dbReference type="RefSeq" id="WP_184212475.1">
    <property type="nucleotide sequence ID" value="NZ_JACHIF010000011.1"/>
</dbReference>
<keyword evidence="7 9" id="KW-0067">ATP-binding</keyword>
<dbReference type="Pfam" id="PF00696">
    <property type="entry name" value="AA_kinase"/>
    <property type="match status" value="1"/>
</dbReference>
<dbReference type="PRINTS" id="PR00474">
    <property type="entry name" value="GLU5KINASE"/>
</dbReference>
<dbReference type="NCBIfam" id="TIGR00761">
    <property type="entry name" value="argB"/>
    <property type="match status" value="1"/>
</dbReference>